<sequence length="253" mass="27979">MDTSLPRRANPEIVYEICREMKGADEFTRNEVYEEVSGKTRDLRRGLTLARRLGFLRAVDSGTDDVFRLTTRGTGLGYQSSYEGNGTVEELFREAIEEFRPYREILVRAHEGNATSEVMGDTCVTQSAFREAAGSVIDDEVKDREVNLLIKTAQAAGLGEYRTGKRGYETRLILSDDYAPFVESLSREHPSPTAATDRTTDSERETAAETEGAASGDSSDSSDVTISVELDVGDRTSEEIAAIVDEIRHVTDE</sequence>
<dbReference type="EMBL" id="BMOQ01000004">
    <property type="protein sequence ID" value="GGN16307.1"/>
    <property type="molecule type" value="Genomic_DNA"/>
</dbReference>
<feature type="compositionally biased region" description="Low complexity" evidence="1">
    <location>
        <begin position="209"/>
        <end position="223"/>
    </location>
</feature>
<dbReference type="Proteomes" id="UP000608850">
    <property type="component" value="Unassembled WGS sequence"/>
</dbReference>
<proteinExistence type="predicted"/>
<organism evidence="2 3">
    <name type="scientific">Halarchaeum nitratireducens</name>
    <dbReference type="NCBI Taxonomy" id="489913"/>
    <lineage>
        <taxon>Archaea</taxon>
        <taxon>Methanobacteriati</taxon>
        <taxon>Methanobacteriota</taxon>
        <taxon>Stenosarchaea group</taxon>
        <taxon>Halobacteria</taxon>
        <taxon>Halobacteriales</taxon>
        <taxon>Halobacteriaceae</taxon>
    </lineage>
</organism>
<comment type="caution">
    <text evidence="2">The sequence shown here is derived from an EMBL/GenBank/DDBJ whole genome shotgun (WGS) entry which is preliminary data.</text>
</comment>
<protein>
    <submittedName>
        <fullName evidence="2">Uncharacterized protein</fullName>
    </submittedName>
</protein>
<keyword evidence="3" id="KW-1185">Reference proteome</keyword>
<name>A0A830GAA5_9EURY</name>
<feature type="region of interest" description="Disordered" evidence="1">
    <location>
        <begin position="183"/>
        <end position="231"/>
    </location>
</feature>
<reference evidence="2 3" key="1">
    <citation type="journal article" date="2019" name="Int. J. Syst. Evol. Microbiol.">
        <title>The Global Catalogue of Microorganisms (GCM) 10K type strain sequencing project: providing services to taxonomists for standard genome sequencing and annotation.</title>
        <authorList>
            <consortium name="The Broad Institute Genomics Platform"/>
            <consortium name="The Broad Institute Genome Sequencing Center for Infectious Disease"/>
            <person name="Wu L."/>
            <person name="Ma J."/>
        </authorList>
    </citation>
    <scope>NUCLEOTIDE SEQUENCE [LARGE SCALE GENOMIC DNA]</scope>
    <source>
        <strain evidence="2 3">JCM 16331</strain>
    </source>
</reference>
<feature type="compositionally biased region" description="Basic and acidic residues" evidence="1">
    <location>
        <begin position="198"/>
        <end position="207"/>
    </location>
</feature>
<gene>
    <name evidence="2" type="ORF">GCM10009021_16080</name>
</gene>
<evidence type="ECO:0000313" key="2">
    <source>
        <dbReference type="EMBL" id="GGN16307.1"/>
    </source>
</evidence>
<dbReference type="AlphaFoldDB" id="A0A830GAA5"/>
<evidence type="ECO:0000256" key="1">
    <source>
        <dbReference type="SAM" id="MobiDB-lite"/>
    </source>
</evidence>
<evidence type="ECO:0000313" key="3">
    <source>
        <dbReference type="Proteomes" id="UP000608850"/>
    </source>
</evidence>
<accession>A0A830GAA5</accession>